<protein>
    <recommendedName>
        <fullName evidence="9">ABC transporter permease</fullName>
    </recommendedName>
</protein>
<dbReference type="CDD" id="cd06579">
    <property type="entry name" value="TM_PBP1_transp_AraH_like"/>
    <property type="match status" value="1"/>
</dbReference>
<dbReference type="AlphaFoldDB" id="A0A5K7XHM0"/>
<feature type="transmembrane region" description="Helical" evidence="6">
    <location>
        <begin position="187"/>
        <end position="205"/>
    </location>
</feature>
<keyword evidence="5 6" id="KW-0472">Membrane</keyword>
<dbReference type="InterPro" id="IPR001851">
    <property type="entry name" value="ABC_transp_permease"/>
</dbReference>
<keyword evidence="3 6" id="KW-0812">Transmembrane</keyword>
<dbReference type="EMBL" id="AP021861">
    <property type="protein sequence ID" value="BBO33703.1"/>
    <property type="molecule type" value="Genomic_DNA"/>
</dbReference>
<sequence length="352" mass="36207">MNANPGANSNAAPAVDASLATDAASRFNWRDALRPHVRNLGLAAALLIALGILGFLRPQYLSCDNLIVVAMQMSFVGIAAIGTAYLVISGGIDLSIGSLFALVGVTSAMLARTIGPVPAMMAGVALGGAVGWINGVLTWRIKLSPLIITLGSMSIIRGAVLLLTGGYSVRSVPKEFATLGQLRPLGVPSPIWLLLLLAVVAHLVLSRTTIGRYTLALGGNRAACEAVGIRVRRVTLGVFLANGLIVGIAGVLAASRFGSASPAFGEGMELDVITAVILGGVAFTGGEGNIPGVMLAVALLGVINSGIVALGINPEYAEVVKGAALIGAVAIDQFSHEARERFRKKLAMRERT</sequence>
<feature type="transmembrane region" description="Helical" evidence="6">
    <location>
        <begin position="236"/>
        <end position="255"/>
    </location>
</feature>
<dbReference type="Proteomes" id="UP000326837">
    <property type="component" value="Chromosome"/>
</dbReference>
<keyword evidence="2" id="KW-1003">Cell membrane</keyword>
<dbReference type="GO" id="GO:0005886">
    <property type="term" value="C:plasma membrane"/>
    <property type="evidence" value="ECO:0007669"/>
    <property type="project" value="UniProtKB-SubCell"/>
</dbReference>
<evidence type="ECO:0000313" key="8">
    <source>
        <dbReference type="Proteomes" id="UP000326837"/>
    </source>
</evidence>
<dbReference type="KEGG" id="lpav:PLANPX_3315"/>
<evidence type="ECO:0000313" key="7">
    <source>
        <dbReference type="EMBL" id="BBO33703.1"/>
    </source>
</evidence>
<dbReference type="GO" id="GO:0022857">
    <property type="term" value="F:transmembrane transporter activity"/>
    <property type="evidence" value="ECO:0007669"/>
    <property type="project" value="InterPro"/>
</dbReference>
<dbReference type="Pfam" id="PF02653">
    <property type="entry name" value="BPD_transp_2"/>
    <property type="match status" value="1"/>
</dbReference>
<feature type="transmembrane region" description="Helical" evidence="6">
    <location>
        <begin position="146"/>
        <end position="167"/>
    </location>
</feature>
<evidence type="ECO:0000256" key="5">
    <source>
        <dbReference type="ARBA" id="ARBA00023136"/>
    </source>
</evidence>
<evidence type="ECO:0000256" key="3">
    <source>
        <dbReference type="ARBA" id="ARBA00022692"/>
    </source>
</evidence>
<evidence type="ECO:0000256" key="6">
    <source>
        <dbReference type="SAM" id="Phobius"/>
    </source>
</evidence>
<comment type="subcellular location">
    <subcellularLocation>
        <location evidence="1">Cell membrane</location>
        <topology evidence="1">Multi-pass membrane protein</topology>
    </subcellularLocation>
</comment>
<keyword evidence="8" id="KW-1185">Reference proteome</keyword>
<gene>
    <name evidence="7" type="ORF">PLANPX_3315</name>
</gene>
<reference evidence="8" key="1">
    <citation type="submission" date="2019-10" db="EMBL/GenBank/DDBJ databases">
        <title>Lacipirellula parvula gen. nov., sp. nov., representing a lineage of planctomycetes widespread in freshwater anoxic habitats, and description of the family Lacipirellulaceae.</title>
        <authorList>
            <person name="Dedysh S.N."/>
            <person name="Kulichevskaya I.S."/>
            <person name="Beletsky A.V."/>
            <person name="Rakitin A.L."/>
            <person name="Mardanov A.V."/>
            <person name="Ivanova A.A."/>
            <person name="Saltykova V.X."/>
            <person name="Rijpstra W.I.C."/>
            <person name="Sinninghe Damste J.S."/>
            <person name="Ravin N.V."/>
        </authorList>
    </citation>
    <scope>NUCLEOTIDE SEQUENCE [LARGE SCALE GENOMIC DNA]</scope>
    <source>
        <strain evidence="8">PX69</strain>
    </source>
</reference>
<feature type="transmembrane region" description="Helical" evidence="6">
    <location>
        <begin position="94"/>
        <end position="114"/>
    </location>
</feature>
<dbReference type="PANTHER" id="PTHR32196">
    <property type="entry name" value="ABC TRANSPORTER PERMEASE PROTEIN YPHD-RELATED-RELATED"/>
    <property type="match status" value="1"/>
</dbReference>
<feature type="transmembrane region" description="Helical" evidence="6">
    <location>
        <begin position="293"/>
        <end position="313"/>
    </location>
</feature>
<dbReference type="PANTHER" id="PTHR32196:SF72">
    <property type="entry name" value="RIBOSE IMPORT PERMEASE PROTEIN RBSC"/>
    <property type="match status" value="1"/>
</dbReference>
<proteinExistence type="predicted"/>
<evidence type="ECO:0000256" key="4">
    <source>
        <dbReference type="ARBA" id="ARBA00022989"/>
    </source>
</evidence>
<name>A0A5K7XHM0_9BACT</name>
<feature type="transmembrane region" description="Helical" evidence="6">
    <location>
        <begin position="120"/>
        <end position="139"/>
    </location>
</feature>
<feature type="transmembrane region" description="Helical" evidence="6">
    <location>
        <begin position="40"/>
        <end position="60"/>
    </location>
</feature>
<evidence type="ECO:0000256" key="2">
    <source>
        <dbReference type="ARBA" id="ARBA00022475"/>
    </source>
</evidence>
<accession>A0A5K7XHM0</accession>
<keyword evidence="4 6" id="KW-1133">Transmembrane helix</keyword>
<evidence type="ECO:0000256" key="1">
    <source>
        <dbReference type="ARBA" id="ARBA00004651"/>
    </source>
</evidence>
<feature type="transmembrane region" description="Helical" evidence="6">
    <location>
        <begin position="66"/>
        <end position="87"/>
    </location>
</feature>
<evidence type="ECO:0008006" key="9">
    <source>
        <dbReference type="Google" id="ProtNLM"/>
    </source>
</evidence>
<dbReference type="RefSeq" id="WP_152099424.1">
    <property type="nucleotide sequence ID" value="NZ_AP021861.1"/>
</dbReference>
<organism evidence="7 8">
    <name type="scientific">Lacipirellula parvula</name>
    <dbReference type="NCBI Taxonomy" id="2650471"/>
    <lineage>
        <taxon>Bacteria</taxon>
        <taxon>Pseudomonadati</taxon>
        <taxon>Planctomycetota</taxon>
        <taxon>Planctomycetia</taxon>
        <taxon>Pirellulales</taxon>
        <taxon>Lacipirellulaceae</taxon>
        <taxon>Lacipirellula</taxon>
    </lineage>
</organism>